<dbReference type="KEGG" id="tid:Thein_1754"/>
<dbReference type="AlphaFoldDB" id="F8ABL3"/>
<dbReference type="InParanoid" id="F8ABL3"/>
<dbReference type="PaxDb" id="667014-Thein_1754"/>
<organism evidence="2 3">
    <name type="scientific">Thermodesulfatator indicus (strain DSM 15286 / JCM 11887 / CIR29812)</name>
    <dbReference type="NCBI Taxonomy" id="667014"/>
    <lineage>
        <taxon>Bacteria</taxon>
        <taxon>Pseudomonadati</taxon>
        <taxon>Thermodesulfobacteriota</taxon>
        <taxon>Thermodesulfobacteria</taxon>
        <taxon>Thermodesulfobacteriales</taxon>
        <taxon>Thermodesulfatatoraceae</taxon>
        <taxon>Thermodesulfatator</taxon>
    </lineage>
</organism>
<dbReference type="Pfam" id="PF00535">
    <property type="entry name" value="Glycos_transf_2"/>
    <property type="match status" value="1"/>
</dbReference>
<name>F8ABL3_THEID</name>
<keyword evidence="2" id="KW-0808">Transferase</keyword>
<dbReference type="eggNOG" id="COG1216">
    <property type="taxonomic scope" value="Bacteria"/>
</dbReference>
<dbReference type="Gene3D" id="3.90.550.10">
    <property type="entry name" value="Spore Coat Polysaccharide Biosynthesis Protein SpsA, Chain A"/>
    <property type="match status" value="1"/>
</dbReference>
<dbReference type="EMBL" id="CP002683">
    <property type="protein sequence ID" value="AEH45612.1"/>
    <property type="molecule type" value="Genomic_DNA"/>
</dbReference>
<reference evidence="2 3" key="2">
    <citation type="journal article" date="2012" name="Stand. Genomic Sci.">
        <title>Complete genome sequence of the thermophilic sulfate-reducing ocean bacterium Thermodesulfatator indicus type strain (CIR29812(T)).</title>
        <authorList>
            <person name="Anderson I."/>
            <person name="Saunders E."/>
            <person name="Lapidus A."/>
            <person name="Nolan M."/>
            <person name="Lucas S."/>
            <person name="Tice H."/>
            <person name="Del Rio T.G."/>
            <person name="Cheng J.F."/>
            <person name="Han C."/>
            <person name="Tapia R."/>
            <person name="Goodwin L.A."/>
            <person name="Pitluck S."/>
            <person name="Liolios K."/>
            <person name="Mavromatis K."/>
            <person name="Pagani I."/>
            <person name="Ivanova N."/>
            <person name="Mikhailova N."/>
            <person name="Pati A."/>
            <person name="Chen A."/>
            <person name="Palaniappan K."/>
            <person name="Land M."/>
            <person name="Hauser L."/>
            <person name="Jeffries C.D."/>
            <person name="Chang Y.J."/>
            <person name="Brambilla E.M."/>
            <person name="Rohde M."/>
            <person name="Spring S."/>
            <person name="Goker M."/>
            <person name="Detter J.C."/>
            <person name="Woyke T."/>
            <person name="Bristow J."/>
            <person name="Eisen J.A."/>
            <person name="Markowitz V."/>
            <person name="Hugenholtz P."/>
            <person name="Kyrpides N.C."/>
            <person name="Klenk H.P."/>
        </authorList>
    </citation>
    <scope>NUCLEOTIDE SEQUENCE [LARGE SCALE GENOMIC DNA]</scope>
    <source>
        <strain evidence="3">DSM 15286 / JCM 11887 / CIR29812</strain>
    </source>
</reference>
<evidence type="ECO:0000259" key="1">
    <source>
        <dbReference type="Pfam" id="PF00535"/>
    </source>
</evidence>
<proteinExistence type="predicted"/>
<dbReference type="OrthoDB" id="9807414at2"/>
<evidence type="ECO:0000313" key="2">
    <source>
        <dbReference type="EMBL" id="AEH45612.1"/>
    </source>
</evidence>
<sequence length="311" mass="35431">MGPLVSVIIPCYNCSIFLEEAIQSVLDQTLKNYEIIIVNDGSTDNSLDIINKYSTNNFIKIVTQNNKGVSAARNLGIKLASGHYYYFLDSDDILHPKALDNLVNIAMSGNNLVAAMNVARFAGSIDNIFKIDNIVADFWPKIIFTNLAPPNAFLFPSSLVKKLAGFNEEIFFAEDWEFLLRIAFAGAKLITTNFIGVYYRSHESSTCKNYDQRKRLFGYLKVKETLCAGFLHRKDLLSKYGQQAFWSTWGTLLQAKFYNIPWKYIENSAKSLRTLSRFLILNRRGSSFIYLYFLLGPHLLLKIYSKGFKHA</sequence>
<gene>
    <name evidence="2" type="ordered locus">Thein_1754</name>
</gene>
<dbReference type="InterPro" id="IPR029044">
    <property type="entry name" value="Nucleotide-diphossugar_trans"/>
</dbReference>
<protein>
    <submittedName>
        <fullName evidence="2">Glycosyl transferase family 2</fullName>
    </submittedName>
</protein>
<dbReference type="Proteomes" id="UP000006793">
    <property type="component" value="Chromosome"/>
</dbReference>
<dbReference type="PANTHER" id="PTHR43685">
    <property type="entry name" value="GLYCOSYLTRANSFERASE"/>
    <property type="match status" value="1"/>
</dbReference>
<dbReference type="RefSeq" id="WP_013908352.1">
    <property type="nucleotide sequence ID" value="NC_015681.1"/>
</dbReference>
<dbReference type="STRING" id="667014.Thein_1754"/>
<dbReference type="SUPFAM" id="SSF53448">
    <property type="entry name" value="Nucleotide-diphospho-sugar transferases"/>
    <property type="match status" value="1"/>
</dbReference>
<dbReference type="InterPro" id="IPR001173">
    <property type="entry name" value="Glyco_trans_2-like"/>
</dbReference>
<reference evidence="3" key="1">
    <citation type="submission" date="2011-04" db="EMBL/GenBank/DDBJ databases">
        <title>The complete genome of Thermodesulfatator indicus DSM 15286.</title>
        <authorList>
            <person name="Lucas S."/>
            <person name="Copeland A."/>
            <person name="Lapidus A."/>
            <person name="Bruce D."/>
            <person name="Goodwin L."/>
            <person name="Pitluck S."/>
            <person name="Peters L."/>
            <person name="Kyrpides N."/>
            <person name="Mavromatis K."/>
            <person name="Pagani I."/>
            <person name="Ivanova N."/>
            <person name="Saunders L."/>
            <person name="Detter J.C."/>
            <person name="Tapia R."/>
            <person name="Han C."/>
            <person name="Land M."/>
            <person name="Hauser L."/>
            <person name="Markowitz V."/>
            <person name="Cheng J.-F."/>
            <person name="Hugenholtz P."/>
            <person name="Woyke T."/>
            <person name="Wu D."/>
            <person name="Spring S."/>
            <person name="Schroeder M."/>
            <person name="Brambilla E."/>
            <person name="Klenk H.-P."/>
            <person name="Eisen J.A."/>
        </authorList>
    </citation>
    <scope>NUCLEOTIDE SEQUENCE [LARGE SCALE GENOMIC DNA]</scope>
    <source>
        <strain evidence="3">DSM 15286 / JCM 11887 / CIR29812</strain>
    </source>
</reference>
<dbReference type="PANTHER" id="PTHR43685:SF2">
    <property type="entry name" value="GLYCOSYLTRANSFERASE 2-LIKE DOMAIN-CONTAINING PROTEIN"/>
    <property type="match status" value="1"/>
</dbReference>
<dbReference type="InterPro" id="IPR050834">
    <property type="entry name" value="Glycosyltransf_2"/>
</dbReference>
<keyword evidence="3" id="KW-1185">Reference proteome</keyword>
<evidence type="ECO:0000313" key="3">
    <source>
        <dbReference type="Proteomes" id="UP000006793"/>
    </source>
</evidence>
<dbReference type="HOGENOM" id="CLU_025996_0_6_0"/>
<feature type="domain" description="Glycosyltransferase 2-like" evidence="1">
    <location>
        <begin position="6"/>
        <end position="143"/>
    </location>
</feature>
<accession>F8ABL3</accession>
<dbReference type="GO" id="GO:0016740">
    <property type="term" value="F:transferase activity"/>
    <property type="evidence" value="ECO:0007669"/>
    <property type="project" value="UniProtKB-KW"/>
</dbReference>